<organism evidence="1">
    <name type="scientific">viral metagenome</name>
    <dbReference type="NCBI Taxonomy" id="1070528"/>
    <lineage>
        <taxon>unclassified sequences</taxon>
        <taxon>metagenomes</taxon>
        <taxon>organismal metagenomes</taxon>
    </lineage>
</organism>
<sequence>MKNIILDQTRLIKNDLSILLDNKLNICTLFINKKNIILII</sequence>
<dbReference type="EMBL" id="MN739805">
    <property type="protein sequence ID" value="QHT26946.1"/>
    <property type="molecule type" value="Genomic_DNA"/>
</dbReference>
<name>A0A6C0ECP9_9ZZZZ</name>
<evidence type="ECO:0000313" key="1">
    <source>
        <dbReference type="EMBL" id="QHT26946.1"/>
    </source>
</evidence>
<dbReference type="AlphaFoldDB" id="A0A6C0ECP9"/>
<protein>
    <submittedName>
        <fullName evidence="1">Uncharacterized protein</fullName>
    </submittedName>
</protein>
<proteinExistence type="predicted"/>
<reference evidence="1" key="1">
    <citation type="journal article" date="2020" name="Nature">
        <title>Giant virus diversity and host interactions through global metagenomics.</title>
        <authorList>
            <person name="Schulz F."/>
            <person name="Roux S."/>
            <person name="Paez-Espino D."/>
            <person name="Jungbluth S."/>
            <person name="Walsh D.A."/>
            <person name="Denef V.J."/>
            <person name="McMahon K.D."/>
            <person name="Konstantinidis K.T."/>
            <person name="Eloe-Fadrosh E.A."/>
            <person name="Kyrpides N.C."/>
            <person name="Woyke T."/>
        </authorList>
    </citation>
    <scope>NUCLEOTIDE SEQUENCE</scope>
    <source>
        <strain evidence="1">GVMAG-M-3300023179-2</strain>
    </source>
</reference>
<accession>A0A6C0ECP9</accession>